<dbReference type="OrthoDB" id="25039at2759"/>
<gene>
    <name evidence="1" type="ORF">MENT_LOCUS1029</name>
</gene>
<dbReference type="AlphaFoldDB" id="A0A6V7TL57"/>
<accession>A0A6V7TL57</accession>
<dbReference type="InterPro" id="IPR051595">
    <property type="entry name" value="GH25_Enzymes"/>
</dbReference>
<dbReference type="Gene3D" id="3.20.20.80">
    <property type="entry name" value="Glycosidases"/>
    <property type="match status" value="1"/>
</dbReference>
<dbReference type="GO" id="GO:0007165">
    <property type="term" value="P:signal transduction"/>
    <property type="evidence" value="ECO:0007669"/>
    <property type="project" value="TreeGrafter"/>
</dbReference>
<name>A0A6V7TL57_MELEN</name>
<proteinExistence type="predicted"/>
<dbReference type="PANTHER" id="PTHR23208:SF36">
    <property type="entry name" value="LYSOZYME-RELATED"/>
    <property type="match status" value="1"/>
</dbReference>
<dbReference type="PANTHER" id="PTHR23208">
    <property type="entry name" value="LYSOZYME PROTEIN"/>
    <property type="match status" value="1"/>
</dbReference>
<evidence type="ECO:0000313" key="2">
    <source>
        <dbReference type="Proteomes" id="UP000580250"/>
    </source>
</evidence>
<dbReference type="SUPFAM" id="SSF51445">
    <property type="entry name" value="(Trans)glycosidases"/>
    <property type="match status" value="1"/>
</dbReference>
<comment type="caution">
    <text evidence="1">The sequence shown here is derived from an EMBL/GenBank/DDBJ whole genome shotgun (WGS) entry which is preliminary data.</text>
</comment>
<dbReference type="EMBL" id="CAJEWN010000003">
    <property type="protein sequence ID" value="CAD2125000.1"/>
    <property type="molecule type" value="Genomic_DNA"/>
</dbReference>
<dbReference type="Proteomes" id="UP000580250">
    <property type="component" value="Unassembled WGS sequence"/>
</dbReference>
<protein>
    <submittedName>
        <fullName evidence="1">Uncharacterized protein</fullName>
    </submittedName>
</protein>
<organism evidence="1 2">
    <name type="scientific">Meloidogyne enterolobii</name>
    <name type="common">Root-knot nematode worm</name>
    <name type="synonym">Meloidogyne mayaguensis</name>
    <dbReference type="NCBI Taxonomy" id="390850"/>
    <lineage>
        <taxon>Eukaryota</taxon>
        <taxon>Metazoa</taxon>
        <taxon>Ecdysozoa</taxon>
        <taxon>Nematoda</taxon>
        <taxon>Chromadorea</taxon>
        <taxon>Rhabditida</taxon>
        <taxon>Tylenchina</taxon>
        <taxon>Tylenchomorpha</taxon>
        <taxon>Tylenchoidea</taxon>
        <taxon>Meloidogynidae</taxon>
        <taxon>Meloidogyninae</taxon>
        <taxon>Meloidogyne</taxon>
    </lineage>
</organism>
<evidence type="ECO:0000313" key="1">
    <source>
        <dbReference type="EMBL" id="CAD2125000.1"/>
    </source>
</evidence>
<dbReference type="InterPro" id="IPR017853">
    <property type="entry name" value="GH"/>
</dbReference>
<reference evidence="1 2" key="1">
    <citation type="submission" date="2020-08" db="EMBL/GenBank/DDBJ databases">
        <authorList>
            <person name="Koutsovoulos G."/>
            <person name="Danchin GJ E."/>
        </authorList>
    </citation>
    <scope>NUCLEOTIDE SEQUENCE [LARGE SCALE GENOMIC DNA]</scope>
</reference>
<sequence length="137" mass="16198">MTLDKCGNARKAVTTVLDHLNENNAKFGRVWLSIYGLIHFGWNKYNKTKNIEFIDEMVTTLKERNQTFGFYTNKYNWHEITGNTRKYNDTPLLYYRSDGKNNFNDYNHFGGWEKPTMKEYNAYTKICGIEVSNVLKN</sequence>